<accession>A0A9W8KY63</accession>
<dbReference type="AlphaFoldDB" id="A0A9W8KY63"/>
<name>A0A9W8KY63_9FUNG</name>
<gene>
    <name evidence="1" type="ORF">GGI25_003316</name>
</gene>
<dbReference type="OrthoDB" id="5521268at2759"/>
<protein>
    <submittedName>
        <fullName evidence="1">Uncharacterized protein</fullName>
    </submittedName>
</protein>
<evidence type="ECO:0000313" key="1">
    <source>
        <dbReference type="EMBL" id="KAJ2677096.1"/>
    </source>
</evidence>
<comment type="caution">
    <text evidence="1">The sequence shown here is derived from an EMBL/GenBank/DDBJ whole genome shotgun (WGS) entry which is preliminary data.</text>
</comment>
<proteinExistence type="predicted"/>
<sequence length="467" mass="52327">MSSNVHSKQLLTEGTKFRVLCFMFRFFTLEENNIANLSNQTSASFQQLMSHLIFHQPNLRDAGNSLNATLESFVSNQNSRIFCALADLYEWHKTNMGFDILQLTLKHIHSIFRRPPYELRPYTRELTYAQRLVMIYHVCDNNTWSKFVDAYDLLHRTQFGKSWEDRDKFLPPIRNNTRMVPPDILRTIHECMSIRLTSPLTLAQEPSPSLSTIEVSSGLGPTIRDGKVIKRRAFSSTSKSKAAKAALMNAALKPRSISFANNTGIDAAVKPMLTDVSELQAQSLLFSASNPFANPANWLNTTAAPVVPVSRNNAHQTNSQALYNPALLCERSTSTPEFCNSQQTCYDSSQQLISNYQAPQVQQLQQQPQQQLQPQIQQQILPHLGLLGLNNDELARALSLASSITTSVSTPTYSEPLPQQAVSARSTQFTIIDNDSLVLPGSALPKEDISFHENLAFNTSLMNSFSQ</sequence>
<dbReference type="EMBL" id="JANBTW010000035">
    <property type="protein sequence ID" value="KAJ2677096.1"/>
    <property type="molecule type" value="Genomic_DNA"/>
</dbReference>
<reference evidence="1" key="1">
    <citation type="submission" date="2022-07" db="EMBL/GenBank/DDBJ databases">
        <title>Phylogenomic reconstructions and comparative analyses of Kickxellomycotina fungi.</title>
        <authorList>
            <person name="Reynolds N.K."/>
            <person name="Stajich J.E."/>
            <person name="Barry K."/>
            <person name="Grigoriev I.V."/>
            <person name="Crous P."/>
            <person name="Smith M.E."/>
        </authorList>
    </citation>
    <scope>NUCLEOTIDE SEQUENCE</scope>
    <source>
        <strain evidence="1">NRRL 3115</strain>
    </source>
</reference>
<organism evidence="1 2">
    <name type="scientific">Coemansia spiralis</name>
    <dbReference type="NCBI Taxonomy" id="417178"/>
    <lineage>
        <taxon>Eukaryota</taxon>
        <taxon>Fungi</taxon>
        <taxon>Fungi incertae sedis</taxon>
        <taxon>Zoopagomycota</taxon>
        <taxon>Kickxellomycotina</taxon>
        <taxon>Kickxellomycetes</taxon>
        <taxon>Kickxellales</taxon>
        <taxon>Kickxellaceae</taxon>
        <taxon>Coemansia</taxon>
    </lineage>
</organism>
<evidence type="ECO:0000313" key="2">
    <source>
        <dbReference type="Proteomes" id="UP001151518"/>
    </source>
</evidence>
<dbReference type="Proteomes" id="UP001151518">
    <property type="component" value="Unassembled WGS sequence"/>
</dbReference>